<dbReference type="AlphaFoldDB" id="A0A7J0DIE4"/>
<dbReference type="EMBL" id="BJWL01000239">
    <property type="protein sequence ID" value="GFS35932.1"/>
    <property type="molecule type" value="Genomic_DNA"/>
</dbReference>
<accession>A0A7J0DIE4</accession>
<protein>
    <submittedName>
        <fullName evidence="1">RAB GTPase homolog A1G</fullName>
    </submittedName>
</protein>
<keyword evidence="2" id="KW-1185">Reference proteome</keyword>
<dbReference type="OrthoDB" id="783770at2759"/>
<reference evidence="2" key="1">
    <citation type="submission" date="2019-07" db="EMBL/GenBank/DDBJ databases">
        <title>De Novo Assembly of kiwifruit Actinidia rufa.</title>
        <authorList>
            <person name="Sugita-Konishi S."/>
            <person name="Sato K."/>
            <person name="Mori E."/>
            <person name="Abe Y."/>
            <person name="Kisaki G."/>
            <person name="Hamano K."/>
            <person name="Suezawa K."/>
            <person name="Otani M."/>
            <person name="Fukuda T."/>
            <person name="Manabe T."/>
            <person name="Gomi K."/>
            <person name="Tabuchi M."/>
            <person name="Akimitsu K."/>
            <person name="Kataoka I."/>
        </authorList>
    </citation>
    <scope>NUCLEOTIDE SEQUENCE [LARGE SCALE GENOMIC DNA]</scope>
    <source>
        <strain evidence="2">cv. Fuchu</strain>
    </source>
</reference>
<sequence>MLRVANLTPIVDLDSRLNSFLVNLESKFDFPTLESPISTTLNKCFHFGKPVVGSSMKAQIQKQREGGRQAVGVLYDLVRRYRRVLFLIPAYDNAPLVEMEDVNRGEENLRLVNKTWRANENKTHLMQQSQTTKIPGLGSKTLLKMVQTKNQNNDKQVPVKEVQQFDKEGLVNVAAEPDHDTAVAIAVAEGDAGLNEPVTQSATQHETCYTQLKCKI</sequence>
<evidence type="ECO:0000313" key="1">
    <source>
        <dbReference type="EMBL" id="GFS35932.1"/>
    </source>
</evidence>
<proteinExistence type="predicted"/>
<name>A0A7J0DIE4_9ERIC</name>
<evidence type="ECO:0000313" key="2">
    <source>
        <dbReference type="Proteomes" id="UP000585474"/>
    </source>
</evidence>
<dbReference type="Proteomes" id="UP000585474">
    <property type="component" value="Unassembled WGS sequence"/>
</dbReference>
<organism evidence="1 2">
    <name type="scientific">Actinidia rufa</name>
    <dbReference type="NCBI Taxonomy" id="165716"/>
    <lineage>
        <taxon>Eukaryota</taxon>
        <taxon>Viridiplantae</taxon>
        <taxon>Streptophyta</taxon>
        <taxon>Embryophyta</taxon>
        <taxon>Tracheophyta</taxon>
        <taxon>Spermatophyta</taxon>
        <taxon>Magnoliopsida</taxon>
        <taxon>eudicotyledons</taxon>
        <taxon>Gunneridae</taxon>
        <taxon>Pentapetalae</taxon>
        <taxon>asterids</taxon>
        <taxon>Ericales</taxon>
        <taxon>Actinidiaceae</taxon>
        <taxon>Actinidia</taxon>
    </lineage>
</organism>
<gene>
    <name evidence="1" type="ORF">Acr_00g0042790</name>
</gene>
<comment type="caution">
    <text evidence="1">The sequence shown here is derived from an EMBL/GenBank/DDBJ whole genome shotgun (WGS) entry which is preliminary data.</text>
</comment>